<comment type="caution">
    <text evidence="12">The sequence shown here is derived from an EMBL/GenBank/DDBJ whole genome shotgun (WGS) entry which is preliminary data.</text>
</comment>
<dbReference type="OrthoDB" id="1086037at2759"/>
<dbReference type="Pfam" id="PF07714">
    <property type="entry name" value="PK_Tyr_Ser-Thr"/>
    <property type="match status" value="1"/>
</dbReference>
<comment type="similarity">
    <text evidence="2">In the C-terminal section; belongs to the protein kinase superfamily. Ser/Thr protein kinase family.</text>
</comment>
<dbReference type="Gene3D" id="1.10.510.10">
    <property type="entry name" value="Transferase(Phosphotransferase) domain 1"/>
    <property type="match status" value="1"/>
</dbReference>
<dbReference type="AlphaFoldDB" id="A0A6D2IWI3"/>
<evidence type="ECO:0000256" key="1">
    <source>
        <dbReference type="ARBA" id="ARBA00008536"/>
    </source>
</evidence>
<comment type="catalytic activity">
    <reaction evidence="9">
        <text>L-threonyl-[protein] + ATP = O-phospho-L-threonyl-[protein] + ADP + H(+)</text>
        <dbReference type="Rhea" id="RHEA:46608"/>
        <dbReference type="Rhea" id="RHEA-COMP:11060"/>
        <dbReference type="Rhea" id="RHEA-COMP:11605"/>
        <dbReference type="ChEBI" id="CHEBI:15378"/>
        <dbReference type="ChEBI" id="CHEBI:30013"/>
        <dbReference type="ChEBI" id="CHEBI:30616"/>
        <dbReference type="ChEBI" id="CHEBI:61977"/>
        <dbReference type="ChEBI" id="CHEBI:456216"/>
        <dbReference type="EC" id="2.7.11.1"/>
    </reaction>
</comment>
<comment type="similarity">
    <text evidence="1">In the N-terminal section; belongs to the leguminous lectin family.</text>
</comment>
<organism evidence="12 13">
    <name type="scientific">Microthlaspi erraticum</name>
    <dbReference type="NCBI Taxonomy" id="1685480"/>
    <lineage>
        <taxon>Eukaryota</taxon>
        <taxon>Viridiplantae</taxon>
        <taxon>Streptophyta</taxon>
        <taxon>Embryophyta</taxon>
        <taxon>Tracheophyta</taxon>
        <taxon>Spermatophyta</taxon>
        <taxon>Magnoliopsida</taxon>
        <taxon>eudicotyledons</taxon>
        <taxon>Gunneridae</taxon>
        <taxon>Pentapetalae</taxon>
        <taxon>rosids</taxon>
        <taxon>malvids</taxon>
        <taxon>Brassicales</taxon>
        <taxon>Brassicaceae</taxon>
        <taxon>Coluteocarpeae</taxon>
        <taxon>Microthlaspi</taxon>
    </lineage>
</organism>
<dbReference type="GO" id="GO:0005524">
    <property type="term" value="F:ATP binding"/>
    <property type="evidence" value="ECO:0007669"/>
    <property type="project" value="UniProtKB-KW"/>
</dbReference>
<dbReference type="InterPro" id="IPR050528">
    <property type="entry name" value="L-type_Lectin-RKs"/>
</dbReference>
<dbReference type="EMBL" id="CACVBM020001100">
    <property type="protein sequence ID" value="CAA7030950.1"/>
    <property type="molecule type" value="Genomic_DNA"/>
</dbReference>
<protein>
    <recommendedName>
        <fullName evidence="3">non-specific serine/threonine protein kinase</fullName>
        <ecNumber evidence="3">2.7.11.1</ecNumber>
    </recommendedName>
</protein>
<evidence type="ECO:0000313" key="13">
    <source>
        <dbReference type="Proteomes" id="UP000467841"/>
    </source>
</evidence>
<keyword evidence="6" id="KW-0547">Nucleotide-binding</keyword>
<evidence type="ECO:0000313" key="12">
    <source>
        <dbReference type="EMBL" id="CAA7030950.1"/>
    </source>
</evidence>
<keyword evidence="5" id="KW-0808">Transferase</keyword>
<dbReference type="InterPro" id="IPR011009">
    <property type="entry name" value="Kinase-like_dom_sf"/>
</dbReference>
<evidence type="ECO:0000256" key="2">
    <source>
        <dbReference type="ARBA" id="ARBA00010217"/>
    </source>
</evidence>
<dbReference type="FunFam" id="1.10.510.10:FF:000108">
    <property type="entry name" value="L-type lectin-domain containing receptor kinase S.4"/>
    <property type="match status" value="1"/>
</dbReference>
<keyword evidence="7" id="KW-0418">Kinase</keyword>
<evidence type="ECO:0000256" key="5">
    <source>
        <dbReference type="ARBA" id="ARBA00022679"/>
    </source>
</evidence>
<evidence type="ECO:0000256" key="6">
    <source>
        <dbReference type="ARBA" id="ARBA00022741"/>
    </source>
</evidence>
<keyword evidence="8" id="KW-0067">ATP-binding</keyword>
<dbReference type="EC" id="2.7.11.1" evidence="3"/>
<dbReference type="Proteomes" id="UP000467841">
    <property type="component" value="Unassembled WGS sequence"/>
</dbReference>
<keyword evidence="13" id="KW-1185">Reference proteome</keyword>
<dbReference type="SUPFAM" id="SSF56112">
    <property type="entry name" value="Protein kinase-like (PK-like)"/>
    <property type="match status" value="1"/>
</dbReference>
<proteinExistence type="inferred from homology"/>
<evidence type="ECO:0000256" key="10">
    <source>
        <dbReference type="ARBA" id="ARBA00048679"/>
    </source>
</evidence>
<accession>A0A6D2IWI3</accession>
<comment type="catalytic activity">
    <reaction evidence="10">
        <text>L-seryl-[protein] + ATP = O-phospho-L-seryl-[protein] + ADP + H(+)</text>
        <dbReference type="Rhea" id="RHEA:17989"/>
        <dbReference type="Rhea" id="RHEA-COMP:9863"/>
        <dbReference type="Rhea" id="RHEA-COMP:11604"/>
        <dbReference type="ChEBI" id="CHEBI:15378"/>
        <dbReference type="ChEBI" id="CHEBI:29999"/>
        <dbReference type="ChEBI" id="CHEBI:30616"/>
        <dbReference type="ChEBI" id="CHEBI:83421"/>
        <dbReference type="ChEBI" id="CHEBI:456216"/>
        <dbReference type="EC" id="2.7.11.1"/>
    </reaction>
</comment>
<keyword evidence="4" id="KW-0723">Serine/threonine-protein kinase</keyword>
<dbReference type="InterPro" id="IPR000719">
    <property type="entry name" value="Prot_kinase_dom"/>
</dbReference>
<dbReference type="PROSITE" id="PS50011">
    <property type="entry name" value="PROTEIN_KINASE_DOM"/>
    <property type="match status" value="1"/>
</dbReference>
<name>A0A6D2IWI3_9BRAS</name>
<evidence type="ECO:0000256" key="3">
    <source>
        <dbReference type="ARBA" id="ARBA00012513"/>
    </source>
</evidence>
<dbReference type="InterPro" id="IPR001245">
    <property type="entry name" value="Ser-Thr/Tyr_kinase_cat_dom"/>
</dbReference>
<sequence length="327" mass="36939">MAVRGGFCLYRRKKYKEVKEPWEKPYDPFRFSYKSLYKATRGFNNECRVGEVLYKGTLPNLGDITVKRVSHDAEQGMKQLVAEVAYMGSLQHKNLVPLLGYCRRKDAVLLVSKYMEGGSLDQYLFHSDKPPLSWPQRVAVLRDIASALCYLHAGASHVVLHRNIKASNVMLDGDLQGFLGDFWMSSFRNRGSTFTALGGSIGYIAFEQILTGTSTRTDVYAFGAFMLEVTCGRRPFDPEMPVEKRHLVKWVCDCWREGSLVDAVDTRLSGEFLPEEVEMVLKLGLLCTSTVPDSRPTMEQVVRYLNMHQRLPDFSPDTPGIGVPTVT</sequence>
<evidence type="ECO:0000256" key="8">
    <source>
        <dbReference type="ARBA" id="ARBA00022840"/>
    </source>
</evidence>
<evidence type="ECO:0000256" key="9">
    <source>
        <dbReference type="ARBA" id="ARBA00047899"/>
    </source>
</evidence>
<dbReference type="Gene3D" id="3.30.200.20">
    <property type="entry name" value="Phosphorylase Kinase, domain 1"/>
    <property type="match status" value="1"/>
</dbReference>
<dbReference type="PANTHER" id="PTHR27007">
    <property type="match status" value="1"/>
</dbReference>
<evidence type="ECO:0000256" key="7">
    <source>
        <dbReference type="ARBA" id="ARBA00022777"/>
    </source>
</evidence>
<evidence type="ECO:0000256" key="4">
    <source>
        <dbReference type="ARBA" id="ARBA00022527"/>
    </source>
</evidence>
<feature type="domain" description="Protein kinase" evidence="11">
    <location>
        <begin position="33"/>
        <end position="311"/>
    </location>
</feature>
<reference evidence="12" key="1">
    <citation type="submission" date="2020-01" db="EMBL/GenBank/DDBJ databases">
        <authorList>
            <person name="Mishra B."/>
        </authorList>
    </citation>
    <scope>NUCLEOTIDE SEQUENCE [LARGE SCALE GENOMIC DNA]</scope>
</reference>
<dbReference type="GO" id="GO:0051707">
    <property type="term" value="P:response to other organism"/>
    <property type="evidence" value="ECO:0007669"/>
    <property type="project" value="UniProtKB-ARBA"/>
</dbReference>
<gene>
    <name evidence="12" type="ORF">MERR_LOCUS18185</name>
</gene>
<dbReference type="GO" id="GO:0004674">
    <property type="term" value="F:protein serine/threonine kinase activity"/>
    <property type="evidence" value="ECO:0007669"/>
    <property type="project" value="UniProtKB-KW"/>
</dbReference>
<evidence type="ECO:0000259" key="11">
    <source>
        <dbReference type="PROSITE" id="PS50011"/>
    </source>
</evidence>